<keyword evidence="1" id="KW-0472">Membrane</keyword>
<gene>
    <name evidence="2" type="ORF">LY90DRAFT_671239</name>
</gene>
<feature type="transmembrane region" description="Helical" evidence="1">
    <location>
        <begin position="100"/>
        <end position="124"/>
    </location>
</feature>
<dbReference type="AlphaFoldDB" id="A0A1Y2CJD4"/>
<dbReference type="Proteomes" id="UP000193920">
    <property type="component" value="Unassembled WGS sequence"/>
</dbReference>
<feature type="transmembrane region" description="Helical" evidence="1">
    <location>
        <begin position="164"/>
        <end position="183"/>
    </location>
</feature>
<protein>
    <submittedName>
        <fullName evidence="2">Uncharacterized protein</fullName>
    </submittedName>
</protein>
<sequence length="213" mass="25195">MNISNNNNNNNEISKSKRYFPKVGKCICFLSSDKSFKICTSIVMIYYIISLGLYTFIYGFSNVSDSIIYSEIMLLGIVVSHVFLLEGVKKLKSFYMIQFIMFYGIYIIVVILKEISIIMSAIGFKTSENIRESIIFEYQNNNRLYSIISKYKEKQLDEFISSCFKYTIITKIIEIVIMIYYYLVNCSYIEDMIEFVEHEDRFREYENNIETNK</sequence>
<reference evidence="2 3" key="1">
    <citation type="submission" date="2016-08" db="EMBL/GenBank/DDBJ databases">
        <title>A Parts List for Fungal Cellulosomes Revealed by Comparative Genomics.</title>
        <authorList>
            <consortium name="DOE Joint Genome Institute"/>
            <person name="Haitjema C.H."/>
            <person name="Gilmore S.P."/>
            <person name="Henske J.K."/>
            <person name="Solomon K.V."/>
            <person name="De Groot R."/>
            <person name="Kuo A."/>
            <person name="Mondo S.J."/>
            <person name="Salamov A.A."/>
            <person name="Labutti K."/>
            <person name="Zhao Z."/>
            <person name="Chiniquy J."/>
            <person name="Barry K."/>
            <person name="Brewer H.M."/>
            <person name="Purvine S.O."/>
            <person name="Wright A.T."/>
            <person name="Boxma B."/>
            <person name="Van Alen T."/>
            <person name="Hackstein J.H."/>
            <person name="Baker S.E."/>
            <person name="Grigoriev I.V."/>
            <person name="O'Malley M.A."/>
        </authorList>
    </citation>
    <scope>NUCLEOTIDE SEQUENCE [LARGE SCALE GENOMIC DNA]</scope>
    <source>
        <strain evidence="2 3">G1</strain>
    </source>
</reference>
<evidence type="ECO:0000313" key="2">
    <source>
        <dbReference type="EMBL" id="ORY47152.1"/>
    </source>
</evidence>
<feature type="transmembrane region" description="Helical" evidence="1">
    <location>
        <begin position="38"/>
        <end position="61"/>
    </location>
</feature>
<comment type="caution">
    <text evidence="2">The sequence shown here is derived from an EMBL/GenBank/DDBJ whole genome shotgun (WGS) entry which is preliminary data.</text>
</comment>
<name>A0A1Y2CJD4_9FUNG</name>
<accession>A0A1Y2CJD4</accession>
<organism evidence="2 3">
    <name type="scientific">Neocallimastix californiae</name>
    <dbReference type="NCBI Taxonomy" id="1754190"/>
    <lineage>
        <taxon>Eukaryota</taxon>
        <taxon>Fungi</taxon>
        <taxon>Fungi incertae sedis</taxon>
        <taxon>Chytridiomycota</taxon>
        <taxon>Chytridiomycota incertae sedis</taxon>
        <taxon>Neocallimastigomycetes</taxon>
        <taxon>Neocallimastigales</taxon>
        <taxon>Neocallimastigaceae</taxon>
        <taxon>Neocallimastix</taxon>
    </lineage>
</organism>
<keyword evidence="1" id="KW-0812">Transmembrane</keyword>
<proteinExistence type="predicted"/>
<keyword evidence="1" id="KW-1133">Transmembrane helix</keyword>
<dbReference type="EMBL" id="MCOG01000105">
    <property type="protein sequence ID" value="ORY47152.1"/>
    <property type="molecule type" value="Genomic_DNA"/>
</dbReference>
<keyword evidence="3" id="KW-1185">Reference proteome</keyword>
<feature type="transmembrane region" description="Helical" evidence="1">
    <location>
        <begin position="67"/>
        <end position="88"/>
    </location>
</feature>
<evidence type="ECO:0000313" key="3">
    <source>
        <dbReference type="Proteomes" id="UP000193920"/>
    </source>
</evidence>
<evidence type="ECO:0000256" key="1">
    <source>
        <dbReference type="SAM" id="Phobius"/>
    </source>
</evidence>